<evidence type="ECO:0000313" key="1">
    <source>
        <dbReference type="EMBL" id="KAK9322726.1"/>
    </source>
</evidence>
<dbReference type="EMBL" id="MU970072">
    <property type="protein sequence ID" value="KAK9322726.1"/>
    <property type="molecule type" value="Genomic_DNA"/>
</dbReference>
<proteinExistence type="predicted"/>
<keyword evidence="2" id="KW-1185">Reference proteome</keyword>
<organism evidence="1 2">
    <name type="scientific">Lipomyces orientalis</name>
    <dbReference type="NCBI Taxonomy" id="1233043"/>
    <lineage>
        <taxon>Eukaryota</taxon>
        <taxon>Fungi</taxon>
        <taxon>Dikarya</taxon>
        <taxon>Ascomycota</taxon>
        <taxon>Saccharomycotina</taxon>
        <taxon>Lipomycetes</taxon>
        <taxon>Lipomycetales</taxon>
        <taxon>Lipomycetaceae</taxon>
        <taxon>Lipomyces</taxon>
    </lineage>
</organism>
<dbReference type="Proteomes" id="UP001489719">
    <property type="component" value="Unassembled WGS sequence"/>
</dbReference>
<name>A0ACC3TP21_9ASCO</name>
<accession>A0ACC3TP21</accession>
<reference evidence="2" key="1">
    <citation type="journal article" date="2024" name="Front. Bioeng. Biotechnol.">
        <title>Genome-scale model development and genomic sequencing of the oleaginous clade Lipomyces.</title>
        <authorList>
            <person name="Czajka J.J."/>
            <person name="Han Y."/>
            <person name="Kim J."/>
            <person name="Mondo S.J."/>
            <person name="Hofstad B.A."/>
            <person name="Robles A."/>
            <person name="Haridas S."/>
            <person name="Riley R."/>
            <person name="LaButti K."/>
            <person name="Pangilinan J."/>
            <person name="Andreopoulos W."/>
            <person name="Lipzen A."/>
            <person name="Yan J."/>
            <person name="Wang M."/>
            <person name="Ng V."/>
            <person name="Grigoriev I.V."/>
            <person name="Spatafora J.W."/>
            <person name="Magnuson J.K."/>
            <person name="Baker S.E."/>
            <person name="Pomraning K.R."/>
        </authorList>
    </citation>
    <scope>NUCLEOTIDE SEQUENCE [LARGE SCALE GENOMIC DNA]</scope>
    <source>
        <strain evidence="2">CBS 10300</strain>
    </source>
</reference>
<gene>
    <name evidence="1" type="ORF">V1517DRAFT_123914</name>
</gene>
<sequence length="508" mass="55980">MSSDKAGVTTTTTTATATATDQQQRCYILDLPGELLEYILGLVHSDDTGIGGVRTHLTRRLALFKKNVLPVCHRFHDVGLKALYSHVHIGHPRAFDVLRYELRRNPALGPAVKCLDFSDFTSVGLGRTRRMNREIQMVTATTITDALSQTPNLREFLVSESVEDDIGKSVLDTLFALPYLEAIDFCGASSSTFTHSFCAVQLTIPLSNLTRVSLHECVSLPPSVFEKLLPQVDNLRRLDLSHTQVSAAALDAIPHTARLTHLSLAKCRSLAGKDILKFLTAHPAIVAGDQLRWLSLQWTDVSADQLTSLLPELPSSVRHLNLYGLPVEDSHLSLLPSDIEELSLGYADLEPDTIINHFGTPKKPNLHYLDLTGNPHMNVWTIGDMRLLRSCSDVRTWEFDAQQVLAKMADAYIPGYTIVLGQGRRGWIFKGHSALDGAHNCSFTTSPHSTATYYPTASAPSCCQHVLGMDMGNSDAWAGASRKIDCSGKEYGGGLERGIYLYYAYRTK</sequence>
<evidence type="ECO:0000313" key="2">
    <source>
        <dbReference type="Proteomes" id="UP001489719"/>
    </source>
</evidence>
<comment type="caution">
    <text evidence="1">The sequence shown here is derived from an EMBL/GenBank/DDBJ whole genome shotgun (WGS) entry which is preliminary data.</text>
</comment>
<protein>
    <submittedName>
        <fullName evidence="1">Uncharacterized protein</fullName>
    </submittedName>
</protein>